<dbReference type="Gene3D" id="3.40.630.30">
    <property type="match status" value="1"/>
</dbReference>
<keyword evidence="4" id="KW-1185">Reference proteome</keyword>
<gene>
    <name evidence="3" type="ORF">BSQ50_05730</name>
</gene>
<dbReference type="SUPFAM" id="SSF55729">
    <property type="entry name" value="Acyl-CoA N-acyltransferases (Nat)"/>
    <property type="match status" value="1"/>
</dbReference>
<reference evidence="3 4" key="1">
    <citation type="submission" date="2016-11" db="EMBL/GenBank/DDBJ databases">
        <title>Interaction between Lactobacillus species and yeast in water kefir.</title>
        <authorList>
            <person name="Behr J."/>
            <person name="Xu D."/>
            <person name="Vogel R.F."/>
        </authorList>
    </citation>
    <scope>NUCLEOTIDE SEQUENCE [LARGE SCALE GENOMIC DNA]</scope>
    <source>
        <strain evidence="3 4">TMW 1.1827</strain>
    </source>
</reference>
<dbReference type="CDD" id="cd04301">
    <property type="entry name" value="NAT_SF"/>
    <property type="match status" value="1"/>
</dbReference>
<dbReference type="PANTHER" id="PTHR13947:SF37">
    <property type="entry name" value="LD18367P"/>
    <property type="match status" value="1"/>
</dbReference>
<proteinExistence type="predicted"/>
<feature type="domain" description="N-acetyltransferase" evidence="2">
    <location>
        <begin position="1"/>
        <end position="149"/>
    </location>
</feature>
<dbReference type="InterPro" id="IPR000182">
    <property type="entry name" value="GNAT_dom"/>
</dbReference>
<dbReference type="RefSeq" id="WP_148126688.1">
    <property type="nucleotide sequence ID" value="NZ_CP018180.1"/>
</dbReference>
<protein>
    <recommendedName>
        <fullName evidence="2">N-acetyltransferase domain-containing protein</fullName>
    </recommendedName>
</protein>
<keyword evidence="1" id="KW-0808">Transferase</keyword>
<dbReference type="Pfam" id="PF00583">
    <property type="entry name" value="Acetyltransf_1"/>
    <property type="match status" value="1"/>
</dbReference>
<evidence type="ECO:0000256" key="1">
    <source>
        <dbReference type="ARBA" id="ARBA00022679"/>
    </source>
</evidence>
<dbReference type="PANTHER" id="PTHR13947">
    <property type="entry name" value="GNAT FAMILY N-ACETYLTRANSFERASE"/>
    <property type="match status" value="1"/>
</dbReference>
<sequence>MNLILKRYSQPDQQIQKLLLTADPDEQKINEYLTTGIAYAAYYQSSLVGTVVLLPQTANQIELVNLAVIENLQQQGIGHQLLKFAIEKSRLANYSKLTVGTGSTSFNALALYQKLGFRIVRIDQDYFSENYSQKIIENGIHLRDRLWLELLL</sequence>
<name>A0A3S6QVJ2_9LACO</name>
<accession>A0A3S6QVJ2</accession>
<dbReference type="AlphaFoldDB" id="A0A3S6QVJ2"/>
<dbReference type="EMBL" id="CP018180">
    <property type="protein sequence ID" value="AUJ32098.1"/>
    <property type="molecule type" value="Genomic_DNA"/>
</dbReference>
<dbReference type="GO" id="GO:0008080">
    <property type="term" value="F:N-acetyltransferase activity"/>
    <property type="evidence" value="ECO:0007669"/>
    <property type="project" value="InterPro"/>
</dbReference>
<dbReference type="Proteomes" id="UP000324497">
    <property type="component" value="Chromosome"/>
</dbReference>
<organism evidence="3 4">
    <name type="scientific">Liquorilactobacillus nagelii</name>
    <dbReference type="NCBI Taxonomy" id="82688"/>
    <lineage>
        <taxon>Bacteria</taxon>
        <taxon>Bacillati</taxon>
        <taxon>Bacillota</taxon>
        <taxon>Bacilli</taxon>
        <taxon>Lactobacillales</taxon>
        <taxon>Lactobacillaceae</taxon>
        <taxon>Liquorilactobacillus</taxon>
    </lineage>
</organism>
<evidence type="ECO:0000313" key="3">
    <source>
        <dbReference type="EMBL" id="AUJ32098.1"/>
    </source>
</evidence>
<dbReference type="KEGG" id="lng:BSQ50_05730"/>
<evidence type="ECO:0000259" key="2">
    <source>
        <dbReference type="PROSITE" id="PS51186"/>
    </source>
</evidence>
<dbReference type="PROSITE" id="PS51186">
    <property type="entry name" value="GNAT"/>
    <property type="match status" value="1"/>
</dbReference>
<dbReference type="InterPro" id="IPR016181">
    <property type="entry name" value="Acyl_CoA_acyltransferase"/>
</dbReference>
<evidence type="ECO:0000313" key="4">
    <source>
        <dbReference type="Proteomes" id="UP000324497"/>
    </source>
</evidence>
<dbReference type="InterPro" id="IPR050769">
    <property type="entry name" value="NAT_camello-type"/>
</dbReference>